<dbReference type="SUPFAM" id="SSF53474">
    <property type="entry name" value="alpha/beta-Hydrolases"/>
    <property type="match status" value="1"/>
</dbReference>
<dbReference type="AlphaFoldDB" id="A0A051TWJ3"/>
<gene>
    <name evidence="2" type="ORF">K875_03954</name>
</gene>
<proteinExistence type="predicted"/>
<reference evidence="2 3" key="1">
    <citation type="submission" date="2014-04" db="EMBL/GenBank/DDBJ databases">
        <title>The Genome Sequence of Mycobacterium tuberculosis TKK-01-0051.</title>
        <authorList>
            <consortium name="The Broad Institute Genomics Platform"/>
            <consortium name="The Broad Institute Genome Sequencing Center for Infectious Disease"/>
            <person name="Earl A.M."/>
            <person name="Cohen K."/>
            <person name="Pym A."/>
            <person name="Bishai W."/>
            <person name="Maharaj K."/>
            <person name="Desjardins C."/>
            <person name="Abeel T."/>
            <person name="Young S."/>
            <person name="Zeng Q."/>
            <person name="Gargeya S."/>
            <person name="Abouelleil A."/>
            <person name="Alvarado L."/>
            <person name="Chapman S.B."/>
            <person name="Gainer-Dewar J."/>
            <person name="Goldberg J."/>
            <person name="Griggs A."/>
            <person name="Gujja S."/>
            <person name="Hansen M."/>
            <person name="Howarth C."/>
            <person name="Imamovic A."/>
            <person name="Larimer J."/>
            <person name="Murphy C."/>
            <person name="Naylor J."/>
            <person name="Pearson M."/>
            <person name="Poon T.W."/>
            <person name="Priest M."/>
            <person name="Roberts A."/>
            <person name="Saif S."/>
            <person name="Shea T."/>
            <person name="Sykes S."/>
            <person name="Wortman J."/>
            <person name="Nusbaum C."/>
            <person name="Birren B."/>
        </authorList>
    </citation>
    <scope>NUCLEOTIDE SEQUENCE [LARGE SCALE GENOMIC DNA]</scope>
    <source>
        <strain evidence="2 3">TKK-01-0051</strain>
    </source>
</reference>
<dbReference type="RefSeq" id="WP_044486404.1">
    <property type="nucleotide sequence ID" value="NZ_KK328284.1"/>
</dbReference>
<dbReference type="PANTHER" id="PTHR37017">
    <property type="entry name" value="AB HYDROLASE-1 DOMAIN-CONTAINING PROTEIN-RELATED"/>
    <property type="match status" value="1"/>
</dbReference>
<dbReference type="HOGENOM" id="CLU_046066_3_3_11"/>
<dbReference type="EMBL" id="JLXW01000010">
    <property type="protein sequence ID" value="KBZ61003.1"/>
    <property type="molecule type" value="Genomic_DNA"/>
</dbReference>
<dbReference type="PANTHER" id="PTHR37017:SF11">
    <property type="entry name" value="ESTERASE_LIPASE_THIOESTERASE DOMAIN-CONTAINING PROTEIN"/>
    <property type="match status" value="1"/>
</dbReference>
<dbReference type="Gene3D" id="3.40.50.1820">
    <property type="entry name" value="alpha/beta hydrolase"/>
    <property type="match status" value="1"/>
</dbReference>
<name>A0A051TWJ3_9MYCO</name>
<evidence type="ECO:0000313" key="3">
    <source>
        <dbReference type="Proteomes" id="UP000025947"/>
    </source>
</evidence>
<dbReference type="Pfam" id="PF12697">
    <property type="entry name" value="Abhydrolase_6"/>
    <property type="match status" value="1"/>
</dbReference>
<evidence type="ECO:0000259" key="1">
    <source>
        <dbReference type="Pfam" id="PF12697"/>
    </source>
</evidence>
<dbReference type="GO" id="GO:0003824">
    <property type="term" value="F:catalytic activity"/>
    <property type="evidence" value="ECO:0007669"/>
    <property type="project" value="UniProtKB-ARBA"/>
</dbReference>
<organism evidence="2 3">
    <name type="scientific">Mycobacterium [tuberculosis] TKK-01-0051</name>
    <dbReference type="NCBI Taxonomy" id="1324261"/>
    <lineage>
        <taxon>Bacteria</taxon>
        <taxon>Bacillati</taxon>
        <taxon>Actinomycetota</taxon>
        <taxon>Actinomycetes</taxon>
        <taxon>Mycobacteriales</taxon>
        <taxon>Mycobacteriaceae</taxon>
        <taxon>Mycobacterium</taxon>
        <taxon>Mycobacterium avium complex (MAC)</taxon>
    </lineage>
</organism>
<comment type="caution">
    <text evidence="2">The sequence shown here is derived from an EMBL/GenBank/DDBJ whole genome shotgun (WGS) entry which is preliminary data.</text>
</comment>
<protein>
    <recommendedName>
        <fullName evidence="1">AB hydrolase-1 domain-containing protein</fullName>
    </recommendedName>
</protein>
<dbReference type="Proteomes" id="UP000025947">
    <property type="component" value="Unassembled WGS sequence"/>
</dbReference>
<sequence length="256" mass="27707">MTLPALVLVHGGEHAADCWDLTVAELGRQRPELQVLAVDLPGHGEEPGDLAAATVANWVDSVVAHIDAAGLDEVVVVGHSLAGLTVPGVVAKMGSGRVREMILMAASVPPQGCAIVDMLSGPLAWYVRRNVRRGKSMSMPVPLARRSFCNGMTRDQREFTLSRLCPESTAVMVEPADRSDLPGDVPRTWILTLRDKSLSPANQRRSIAALGGVETIIPIDTCHDAMVSEPERLAQILIERLLSTQRSERRNHGHEQ</sequence>
<keyword evidence="3" id="KW-1185">Reference proteome</keyword>
<dbReference type="InterPro" id="IPR052897">
    <property type="entry name" value="Sec-Metab_Biosynth_Hydrolase"/>
</dbReference>
<evidence type="ECO:0000313" key="2">
    <source>
        <dbReference type="EMBL" id="KBZ61003.1"/>
    </source>
</evidence>
<feature type="domain" description="AB hydrolase-1" evidence="1">
    <location>
        <begin position="6"/>
        <end position="235"/>
    </location>
</feature>
<dbReference type="InterPro" id="IPR029058">
    <property type="entry name" value="AB_hydrolase_fold"/>
</dbReference>
<dbReference type="InterPro" id="IPR000073">
    <property type="entry name" value="AB_hydrolase_1"/>
</dbReference>
<accession>A0A051TWJ3</accession>
<dbReference type="PATRIC" id="fig|1324261.3.peg.3992"/>